<dbReference type="RefSeq" id="WP_219671289.1">
    <property type="nucleotide sequence ID" value="NZ_WTFF01000356.1"/>
</dbReference>
<dbReference type="Gene3D" id="1.10.260.40">
    <property type="entry name" value="lambda repressor-like DNA-binding domains"/>
    <property type="match status" value="1"/>
</dbReference>
<evidence type="ECO:0000313" key="3">
    <source>
        <dbReference type="Proteomes" id="UP000812013"/>
    </source>
</evidence>
<dbReference type="SMART" id="SM00530">
    <property type="entry name" value="HTH_XRE"/>
    <property type="match status" value="1"/>
</dbReference>
<organism evidence="2 3">
    <name type="scientific">Streptomyces bambusae</name>
    <dbReference type="NCBI Taxonomy" id="1550616"/>
    <lineage>
        <taxon>Bacteria</taxon>
        <taxon>Bacillati</taxon>
        <taxon>Actinomycetota</taxon>
        <taxon>Actinomycetes</taxon>
        <taxon>Kitasatosporales</taxon>
        <taxon>Streptomycetaceae</taxon>
        <taxon>Streptomyces</taxon>
    </lineage>
</organism>
<gene>
    <name evidence="2" type="ORF">GPJ59_31185</name>
</gene>
<evidence type="ECO:0000259" key="1">
    <source>
        <dbReference type="PROSITE" id="PS50943"/>
    </source>
</evidence>
<evidence type="ECO:0000313" key="2">
    <source>
        <dbReference type="EMBL" id="MBW5486209.1"/>
    </source>
</evidence>
<keyword evidence="3" id="KW-1185">Reference proteome</keyword>
<dbReference type="PROSITE" id="PS50943">
    <property type="entry name" value="HTH_CROC1"/>
    <property type="match status" value="1"/>
</dbReference>
<reference evidence="2 3" key="1">
    <citation type="submission" date="2019-12" db="EMBL/GenBank/DDBJ databases">
        <title>Genome sequence of Streptomyces bambusae.</title>
        <authorList>
            <person name="Bansal K."/>
            <person name="Choksket S."/>
            <person name="Korpole S."/>
            <person name="Patil P.B."/>
        </authorList>
    </citation>
    <scope>NUCLEOTIDE SEQUENCE [LARGE SCALE GENOMIC DNA]</scope>
    <source>
        <strain evidence="2 3">SK60</strain>
    </source>
</reference>
<dbReference type="Pfam" id="PF19054">
    <property type="entry name" value="DUF5753"/>
    <property type="match status" value="1"/>
</dbReference>
<feature type="domain" description="HTH cro/C1-type" evidence="1">
    <location>
        <begin position="24"/>
        <end position="78"/>
    </location>
</feature>
<protein>
    <submittedName>
        <fullName evidence="2">Helix-turn-helix domain-containing protein</fullName>
    </submittedName>
</protein>
<dbReference type="InterPro" id="IPR010982">
    <property type="entry name" value="Lambda_DNA-bd_dom_sf"/>
</dbReference>
<dbReference type="SUPFAM" id="SSF47413">
    <property type="entry name" value="lambda repressor-like DNA-binding domains"/>
    <property type="match status" value="1"/>
</dbReference>
<dbReference type="Pfam" id="PF13560">
    <property type="entry name" value="HTH_31"/>
    <property type="match status" value="1"/>
</dbReference>
<dbReference type="Proteomes" id="UP000812013">
    <property type="component" value="Unassembled WGS sequence"/>
</dbReference>
<name>A0ABS6ZEL9_9ACTN</name>
<dbReference type="InterPro" id="IPR043917">
    <property type="entry name" value="DUF5753"/>
</dbReference>
<proteinExistence type="predicted"/>
<dbReference type="CDD" id="cd00093">
    <property type="entry name" value="HTH_XRE"/>
    <property type="match status" value="1"/>
</dbReference>
<dbReference type="EMBL" id="WTFF01000356">
    <property type="protein sequence ID" value="MBW5486209.1"/>
    <property type="molecule type" value="Genomic_DNA"/>
</dbReference>
<accession>A0ABS6ZEL9</accession>
<sequence length="307" mass="35002">MSVGRSSASTAGRGVAARLLGERLRRLRCDANLSLADAAVLIRGSSSKLSRLERGESPPKEKDVWDLVRHYGLDADGHDEIHELLSQVRDESKRRRKYMDLTPDFLRRLISLEGQAKRISTYETYVVPGLLQTKRYAEVLVGLALEGADQVDRSRHVHVRRERQALFDRPRPPEFIVILDESVLYRPIGGPEVMCEQLRHLREVAGEGAPKIHVRVLPYEHDDVGMAPSFPVTHLEFADGGPGELVYLEQMESADYVTTPEHVRRYRKVLDELYSRALDWEGTLDMLDRRIAFYEERLVQSPSMFAA</sequence>
<dbReference type="InterPro" id="IPR001387">
    <property type="entry name" value="Cro/C1-type_HTH"/>
</dbReference>
<comment type="caution">
    <text evidence="2">The sequence shown here is derived from an EMBL/GenBank/DDBJ whole genome shotgun (WGS) entry which is preliminary data.</text>
</comment>